<gene>
    <name evidence="3" type="ORF">MEDL_57065</name>
</gene>
<dbReference type="EMBL" id="CAJPWZ010002756">
    <property type="protein sequence ID" value="CAG2245044.1"/>
    <property type="molecule type" value="Genomic_DNA"/>
</dbReference>
<dbReference type="AlphaFoldDB" id="A0A8S3UN07"/>
<evidence type="ECO:0000313" key="3">
    <source>
        <dbReference type="EMBL" id="CAG2245044.1"/>
    </source>
</evidence>
<proteinExistence type="predicted"/>
<feature type="compositionally biased region" description="Polar residues" evidence="2">
    <location>
        <begin position="92"/>
        <end position="101"/>
    </location>
</feature>
<evidence type="ECO:0000256" key="2">
    <source>
        <dbReference type="SAM" id="MobiDB-lite"/>
    </source>
</evidence>
<accession>A0A8S3UN07</accession>
<keyword evidence="4" id="KW-1185">Reference proteome</keyword>
<feature type="region of interest" description="Disordered" evidence="2">
    <location>
        <begin position="82"/>
        <end position="102"/>
    </location>
</feature>
<sequence>MSIGAATWSSVKEKELCSLREETKTIKQTMMTLLQGENQKEEENSKLKEKTDQLERNFLKKANEFDKLTFEMQECREKFKVNERLTDIQPPEGSNDNTSLGSDRYRPIKLAEEWSSLYTDEWSEAFDELFKIKKTNDNFRIEKELSDIIHASLI</sequence>
<protein>
    <submittedName>
        <fullName evidence="3">Uncharacterized protein</fullName>
    </submittedName>
</protein>
<comment type="caution">
    <text evidence="3">The sequence shown here is derived from an EMBL/GenBank/DDBJ whole genome shotgun (WGS) entry which is preliminary data.</text>
</comment>
<dbReference type="Proteomes" id="UP000683360">
    <property type="component" value="Unassembled WGS sequence"/>
</dbReference>
<organism evidence="3 4">
    <name type="scientific">Mytilus edulis</name>
    <name type="common">Blue mussel</name>
    <dbReference type="NCBI Taxonomy" id="6550"/>
    <lineage>
        <taxon>Eukaryota</taxon>
        <taxon>Metazoa</taxon>
        <taxon>Spiralia</taxon>
        <taxon>Lophotrochozoa</taxon>
        <taxon>Mollusca</taxon>
        <taxon>Bivalvia</taxon>
        <taxon>Autobranchia</taxon>
        <taxon>Pteriomorphia</taxon>
        <taxon>Mytilida</taxon>
        <taxon>Mytiloidea</taxon>
        <taxon>Mytilidae</taxon>
        <taxon>Mytilinae</taxon>
        <taxon>Mytilus</taxon>
    </lineage>
</organism>
<evidence type="ECO:0000313" key="4">
    <source>
        <dbReference type="Proteomes" id="UP000683360"/>
    </source>
</evidence>
<feature type="coiled-coil region" evidence="1">
    <location>
        <begin position="33"/>
        <end position="64"/>
    </location>
</feature>
<keyword evidence="1" id="KW-0175">Coiled coil</keyword>
<reference evidence="3" key="1">
    <citation type="submission" date="2021-03" db="EMBL/GenBank/DDBJ databases">
        <authorList>
            <person name="Bekaert M."/>
        </authorList>
    </citation>
    <scope>NUCLEOTIDE SEQUENCE</scope>
</reference>
<evidence type="ECO:0000256" key="1">
    <source>
        <dbReference type="SAM" id="Coils"/>
    </source>
</evidence>
<name>A0A8S3UN07_MYTED</name>